<dbReference type="Proteomes" id="UP000025227">
    <property type="component" value="Unplaced"/>
</dbReference>
<sequence>MDFAANLLSLRDFTLVSTWPQLATIAKEEFDDWLAERGLLWKVRPCPSCGNPRKVSKQKSSYLFAYDLGTTKEMARTLEVDEQTDQQWSQWFRDVLVEHYTNNAVQVGGPNTIVQIDETNIVRRKYNVGHVVRKDWLVGGVQDGAKLVFIEIVENRDAAILERIIQQHVAPGGSIPTDMWSGYNDFSNLGYTHEMVNHSVNFVDPATGVHTQRIEGLWSILKDRIRR</sequence>
<dbReference type="WBParaSite" id="HCON_00150410-00001">
    <property type="protein sequence ID" value="HCON_00150410-00001"/>
    <property type="gene ID" value="HCON_00150410"/>
</dbReference>
<proteinExistence type="predicted"/>
<keyword evidence="2" id="KW-1185">Reference proteome</keyword>
<evidence type="ECO:0000259" key="1">
    <source>
        <dbReference type="SMART" id="SM01126"/>
    </source>
</evidence>
<protein>
    <submittedName>
        <fullName evidence="3">DDE_Tnp_IS1595 domain-containing protein</fullName>
    </submittedName>
</protein>
<dbReference type="InterPro" id="IPR024445">
    <property type="entry name" value="Tnp_ISXO2-like"/>
</dbReference>
<dbReference type="PANTHER" id="PTHR47163:SF3">
    <property type="entry name" value="PROTEIN CBG18017"/>
    <property type="match status" value="1"/>
</dbReference>
<dbReference type="PANTHER" id="PTHR47163">
    <property type="entry name" value="DDE_TNP_IS1595 DOMAIN-CONTAINING PROTEIN"/>
    <property type="match status" value="1"/>
</dbReference>
<evidence type="ECO:0000313" key="2">
    <source>
        <dbReference type="Proteomes" id="UP000025227"/>
    </source>
</evidence>
<accession>A0A7I4YUT1</accession>
<dbReference type="SMART" id="SM01126">
    <property type="entry name" value="DDE_Tnp_IS1595"/>
    <property type="match status" value="1"/>
</dbReference>
<name>A0A7I4YUT1_HAECO</name>
<dbReference type="OrthoDB" id="5862080at2759"/>
<evidence type="ECO:0000313" key="3">
    <source>
        <dbReference type="WBParaSite" id="HCON_00150410-00001"/>
    </source>
</evidence>
<reference evidence="3" key="1">
    <citation type="submission" date="2020-12" db="UniProtKB">
        <authorList>
            <consortium name="WormBaseParasite"/>
        </authorList>
    </citation>
    <scope>IDENTIFICATION</scope>
    <source>
        <strain evidence="3">MHco3</strain>
    </source>
</reference>
<organism evidence="2 3">
    <name type="scientific">Haemonchus contortus</name>
    <name type="common">Barber pole worm</name>
    <dbReference type="NCBI Taxonomy" id="6289"/>
    <lineage>
        <taxon>Eukaryota</taxon>
        <taxon>Metazoa</taxon>
        <taxon>Ecdysozoa</taxon>
        <taxon>Nematoda</taxon>
        <taxon>Chromadorea</taxon>
        <taxon>Rhabditida</taxon>
        <taxon>Rhabditina</taxon>
        <taxon>Rhabditomorpha</taxon>
        <taxon>Strongyloidea</taxon>
        <taxon>Trichostrongylidae</taxon>
        <taxon>Haemonchus</taxon>
    </lineage>
</organism>
<dbReference type="OMA" id="CHEPRSI"/>
<dbReference type="Pfam" id="PF12762">
    <property type="entry name" value="DDE_Tnp_IS1595"/>
    <property type="match status" value="1"/>
</dbReference>
<dbReference type="InterPro" id="IPR053164">
    <property type="entry name" value="IS1016-like_transposase"/>
</dbReference>
<feature type="domain" description="ISXO2-like transposase" evidence="1">
    <location>
        <begin position="106"/>
        <end position="227"/>
    </location>
</feature>
<dbReference type="AlphaFoldDB" id="A0A7I4YUT1"/>